<reference evidence="9 10" key="1">
    <citation type="submission" date="2023-10" db="EMBL/GenBank/DDBJ databases">
        <title>Complete genome sequence of Shewanella sp. DAU334.</title>
        <authorList>
            <person name="Lee Y.-S."/>
            <person name="Jeong H.-R."/>
            <person name="Hwang E.-J."/>
            <person name="Choi Y.-L."/>
            <person name="Kim G.-D."/>
        </authorList>
    </citation>
    <scope>NUCLEOTIDE SEQUENCE [LARGE SCALE GENOMIC DNA]</scope>
    <source>
        <strain evidence="9 10">DAU334</strain>
    </source>
</reference>
<evidence type="ECO:0000256" key="5">
    <source>
        <dbReference type="ARBA" id="ARBA00022842"/>
    </source>
</evidence>
<dbReference type="CDD" id="cd06141">
    <property type="entry name" value="WRN_exo"/>
    <property type="match status" value="1"/>
</dbReference>
<organism evidence="9 10">
    <name type="scientific">Shewanella youngdeokensis</name>
    <dbReference type="NCBI Taxonomy" id="2999068"/>
    <lineage>
        <taxon>Bacteria</taxon>
        <taxon>Pseudomonadati</taxon>
        <taxon>Pseudomonadota</taxon>
        <taxon>Gammaproteobacteria</taxon>
        <taxon>Alteromonadales</taxon>
        <taxon>Shewanellaceae</taxon>
        <taxon>Shewanella</taxon>
    </lineage>
</organism>
<evidence type="ECO:0000256" key="6">
    <source>
        <dbReference type="ARBA" id="ARBA00040531"/>
    </source>
</evidence>
<dbReference type="SMART" id="SM00474">
    <property type="entry name" value="35EXOc"/>
    <property type="match status" value="1"/>
</dbReference>
<proteinExistence type="predicted"/>
<evidence type="ECO:0000256" key="7">
    <source>
        <dbReference type="ARBA" id="ARBA00042761"/>
    </source>
</evidence>
<dbReference type="EMBL" id="CP136522">
    <property type="protein sequence ID" value="WOT05823.1"/>
    <property type="molecule type" value="Genomic_DNA"/>
</dbReference>
<name>A0ABZ0K1S7_9GAMM</name>
<evidence type="ECO:0000313" key="10">
    <source>
        <dbReference type="Proteomes" id="UP001529491"/>
    </source>
</evidence>
<evidence type="ECO:0000256" key="4">
    <source>
        <dbReference type="ARBA" id="ARBA00022839"/>
    </source>
</evidence>
<dbReference type="InterPro" id="IPR036397">
    <property type="entry name" value="RNaseH_sf"/>
</dbReference>
<keyword evidence="3 9" id="KW-0378">Hydrolase</keyword>
<protein>
    <recommendedName>
        <fullName evidence="6">3'-5' exonuclease</fullName>
    </recommendedName>
    <alternativeName>
        <fullName evidence="7">Werner Syndrome-like exonuclease</fullName>
    </alternativeName>
</protein>
<evidence type="ECO:0000313" key="9">
    <source>
        <dbReference type="EMBL" id="WOT05823.1"/>
    </source>
</evidence>
<dbReference type="PANTHER" id="PTHR13620:SF109">
    <property type="entry name" value="3'-5' EXONUCLEASE"/>
    <property type="match status" value="1"/>
</dbReference>
<dbReference type="GO" id="GO:0004527">
    <property type="term" value="F:exonuclease activity"/>
    <property type="evidence" value="ECO:0007669"/>
    <property type="project" value="UniProtKB-KW"/>
</dbReference>
<evidence type="ECO:0000256" key="1">
    <source>
        <dbReference type="ARBA" id="ARBA00022722"/>
    </source>
</evidence>
<accession>A0ABZ0K1S7</accession>
<gene>
    <name evidence="9" type="ORF">RGE70_03060</name>
</gene>
<keyword evidence="4 9" id="KW-0269">Exonuclease</keyword>
<feature type="domain" description="3'-5' exonuclease" evidence="8">
    <location>
        <begin position="93"/>
        <end position="274"/>
    </location>
</feature>
<keyword evidence="5" id="KW-0460">Magnesium</keyword>
<keyword evidence="10" id="KW-1185">Reference proteome</keyword>
<dbReference type="InterPro" id="IPR002562">
    <property type="entry name" value="3'-5'_exonuclease_dom"/>
</dbReference>
<dbReference type="Gene3D" id="3.30.420.10">
    <property type="entry name" value="Ribonuclease H-like superfamily/Ribonuclease H"/>
    <property type="match status" value="1"/>
</dbReference>
<sequence length="294" mass="32320">MSVFKFGLAADKVDTIRRELGANSDGYMEAMANAERAFFSAITTEQNRLQLDWLQLRMRLGYRLEQRELARLDDYSIAVAKNISAQMDGAQRTVVVVTADSLAAAMSDIKAQTWLGFDTETAASFQKGQRNTNPISLVQIATISHCYLFRMVETNIDLFKAALADVLGEGAAAVKVGIGLRSDISALKRDFNITLGPTLDINELMNHLGAPKQLGTIQITASVLKLKIPKTKKVTLSNWARPLSEPLTAAQQDYAAADALVALDCLFALFEQLQPYKSLWPNGLQQKLALLNPK</sequence>
<dbReference type="SUPFAM" id="SSF53098">
    <property type="entry name" value="Ribonuclease H-like"/>
    <property type="match status" value="1"/>
</dbReference>
<dbReference type="InterPro" id="IPR012337">
    <property type="entry name" value="RNaseH-like_sf"/>
</dbReference>
<evidence type="ECO:0000259" key="8">
    <source>
        <dbReference type="SMART" id="SM00474"/>
    </source>
</evidence>
<evidence type="ECO:0000256" key="2">
    <source>
        <dbReference type="ARBA" id="ARBA00022723"/>
    </source>
</evidence>
<dbReference type="PANTHER" id="PTHR13620">
    <property type="entry name" value="3-5 EXONUCLEASE"/>
    <property type="match status" value="1"/>
</dbReference>
<dbReference type="Pfam" id="PF01612">
    <property type="entry name" value="DNA_pol_A_exo1"/>
    <property type="match status" value="1"/>
</dbReference>
<dbReference type="RefSeq" id="WP_310470086.1">
    <property type="nucleotide sequence ID" value="NZ_CP136522.1"/>
</dbReference>
<dbReference type="Proteomes" id="UP001529491">
    <property type="component" value="Chromosome"/>
</dbReference>
<evidence type="ECO:0000256" key="3">
    <source>
        <dbReference type="ARBA" id="ARBA00022801"/>
    </source>
</evidence>
<keyword evidence="2" id="KW-0479">Metal-binding</keyword>
<keyword evidence="1" id="KW-0540">Nuclease</keyword>
<dbReference type="InterPro" id="IPR051132">
    <property type="entry name" value="3-5_Exonuclease_domain"/>
</dbReference>